<evidence type="ECO:0000256" key="9">
    <source>
        <dbReference type="ARBA" id="ARBA00038106"/>
    </source>
</evidence>
<dbReference type="InterPro" id="IPR039672">
    <property type="entry name" value="MFS_2"/>
</dbReference>
<evidence type="ECO:0000256" key="4">
    <source>
        <dbReference type="ARBA" id="ARBA00008335"/>
    </source>
</evidence>
<evidence type="ECO:0000256" key="6">
    <source>
        <dbReference type="ARBA" id="ARBA00022490"/>
    </source>
</evidence>
<feature type="transmembrane region" description="Helical" evidence="11">
    <location>
        <begin position="429"/>
        <end position="451"/>
    </location>
</feature>
<dbReference type="EMBL" id="VCAZ01000039">
    <property type="protein sequence ID" value="TSL97339.1"/>
    <property type="molecule type" value="Genomic_DNA"/>
</dbReference>
<dbReference type="Gene3D" id="1.20.1250.20">
    <property type="entry name" value="MFS general substrate transporter like domains"/>
    <property type="match status" value="1"/>
</dbReference>
<evidence type="ECO:0000256" key="5">
    <source>
        <dbReference type="ARBA" id="ARBA00013194"/>
    </source>
</evidence>
<evidence type="ECO:0000256" key="1">
    <source>
        <dbReference type="ARBA" id="ARBA00000971"/>
    </source>
</evidence>
<evidence type="ECO:0000256" key="11">
    <source>
        <dbReference type="SAM" id="Phobius"/>
    </source>
</evidence>
<dbReference type="PROSITE" id="PS50059">
    <property type="entry name" value="FKBP_PPIASE"/>
    <property type="match status" value="1"/>
</dbReference>
<comment type="similarity">
    <text evidence="4">Belongs to the major facilitator superfamily.</text>
</comment>
<feature type="transmembrane region" description="Helical" evidence="11">
    <location>
        <begin position="148"/>
        <end position="166"/>
    </location>
</feature>
<feature type="transmembrane region" description="Helical" evidence="11">
    <location>
        <begin position="115"/>
        <end position="136"/>
    </location>
</feature>
<dbReference type="SUPFAM" id="SSF103473">
    <property type="entry name" value="MFS general substrate transporter"/>
    <property type="match status" value="1"/>
</dbReference>
<dbReference type="EC" id="5.2.1.8" evidence="5 10"/>
<evidence type="ECO:0000259" key="12">
    <source>
        <dbReference type="PROSITE" id="PS50059"/>
    </source>
</evidence>
<sequence>MTSAKALQEKLQSWKELISSCTKVEPEEGSETDESNNHLGIPLATKLCYAIGGVPYQATNIALGLSFQIFLLDVVQIEASFVSLILFVNRVWDAVTDPLVGYLVSKSGRTPIGKLLPWSVLSMPPAILSYVFLWFIPHSGESSSVGVTWYLIISCLFQTLMSCYHVPYMSLNMFLGGNKRARDSATAYRMSAEVFSMLLAAVMQGQVLRVYNEERKNSCMDTDNDVELTFNTQSPFVASLPNSRAAFMTSALILGALFFLCCLVLFLGVKEQNEPAVVEEGRSSSYLADLKKLVGHVSYQRLVLGFLFTSLAFQMALGNFALYCIHVAGLGSQFQYLILAILVSATVSVPLWQMILLRLGKKRTLLIGLPLVIPVMIVFASVSGNFSVYMIMCILLGTSVATLFLLPCLTGYKTGECTHSGGVILALRLLLAPIPIILLLVGLVFFCLYPINERKRLKIQQNPEETRGARRPDGREDLYIQNLDSRAHSVPRVQTNKHHTRMGVEVETITPGDGSTFPKKGQTCVVHYVGSLTNGHTFDSSRDRGKPFKFKIGKQEVIRGWDEGVAQMSVGQRAKLTCTPDFAYGSKGHPGIIPPNATLIFDVELLGLE</sequence>
<evidence type="ECO:0000256" key="7">
    <source>
        <dbReference type="ARBA" id="ARBA00023110"/>
    </source>
</evidence>
<organism evidence="13 14">
    <name type="scientific">Bagarius yarrelli</name>
    <name type="common">Goonch</name>
    <name type="synonym">Bagrus yarrelli</name>
    <dbReference type="NCBI Taxonomy" id="175774"/>
    <lineage>
        <taxon>Eukaryota</taxon>
        <taxon>Metazoa</taxon>
        <taxon>Chordata</taxon>
        <taxon>Craniata</taxon>
        <taxon>Vertebrata</taxon>
        <taxon>Euteleostomi</taxon>
        <taxon>Actinopterygii</taxon>
        <taxon>Neopterygii</taxon>
        <taxon>Teleostei</taxon>
        <taxon>Ostariophysi</taxon>
        <taxon>Siluriformes</taxon>
        <taxon>Sisoridae</taxon>
        <taxon>Sisorinae</taxon>
        <taxon>Bagarius</taxon>
    </lineage>
</organism>
<dbReference type="GO" id="GO:0015293">
    <property type="term" value="F:symporter activity"/>
    <property type="evidence" value="ECO:0007669"/>
    <property type="project" value="InterPro"/>
</dbReference>
<gene>
    <name evidence="13" type="ORF">Baya_7594</name>
</gene>
<feature type="transmembrane region" description="Helical" evidence="11">
    <location>
        <begin position="364"/>
        <end position="382"/>
    </location>
</feature>
<dbReference type="Pfam" id="PF00254">
    <property type="entry name" value="FKBP_C"/>
    <property type="match status" value="1"/>
</dbReference>
<dbReference type="Pfam" id="PF13347">
    <property type="entry name" value="MFS_2"/>
    <property type="match status" value="1"/>
</dbReference>
<dbReference type="InterPro" id="IPR036259">
    <property type="entry name" value="MFS_trans_sf"/>
</dbReference>
<reference evidence="13 14" key="1">
    <citation type="journal article" date="2019" name="Genome Biol. Evol.">
        <title>Whole-Genome Sequencing of the Giant Devil Catfish, Bagarius yarrelli.</title>
        <authorList>
            <person name="Jiang W."/>
            <person name="Lv Y."/>
            <person name="Cheng L."/>
            <person name="Yang K."/>
            <person name="Chao B."/>
            <person name="Wang X."/>
            <person name="Li Y."/>
            <person name="Pan X."/>
            <person name="You X."/>
            <person name="Zhang Y."/>
            <person name="Yang J."/>
            <person name="Li J."/>
            <person name="Zhang X."/>
            <person name="Liu S."/>
            <person name="Sun C."/>
            <person name="Yang J."/>
            <person name="Shi Q."/>
        </authorList>
    </citation>
    <scope>NUCLEOTIDE SEQUENCE [LARGE SCALE GENOMIC DNA]</scope>
    <source>
        <strain evidence="13">JWS20170419001</strain>
        <tissue evidence="13">Muscle</tissue>
    </source>
</reference>
<dbReference type="AlphaFoldDB" id="A0A556U268"/>
<feature type="transmembrane region" description="Helical" evidence="11">
    <location>
        <begin position="334"/>
        <end position="352"/>
    </location>
</feature>
<name>A0A556U268_BAGYA</name>
<protein>
    <recommendedName>
        <fullName evidence="5 10">peptidylprolyl isomerase</fullName>
        <ecNumber evidence="5 10">5.2.1.8</ecNumber>
    </recommendedName>
</protein>
<keyword evidence="7 10" id="KW-0697">Rotamase</keyword>
<feature type="domain" description="PPIase FKBP-type" evidence="12">
    <location>
        <begin position="521"/>
        <end position="609"/>
    </location>
</feature>
<feature type="transmembrane region" description="Helical" evidence="11">
    <location>
        <begin position="302"/>
        <end position="328"/>
    </location>
</feature>
<evidence type="ECO:0000256" key="10">
    <source>
        <dbReference type="PROSITE-ProRule" id="PRU00277"/>
    </source>
</evidence>
<proteinExistence type="inferred from homology"/>
<comment type="subcellular location">
    <subcellularLocation>
        <location evidence="3">Cytoplasm</location>
    </subcellularLocation>
    <subcellularLocation>
        <location evidence="2">Membrane</location>
        <topology evidence="2">Multi-pass membrane protein</topology>
    </subcellularLocation>
</comment>
<feature type="transmembrane region" description="Helical" evidence="11">
    <location>
        <begin position="187"/>
        <end position="207"/>
    </location>
</feature>
<evidence type="ECO:0000256" key="8">
    <source>
        <dbReference type="ARBA" id="ARBA00023235"/>
    </source>
</evidence>
<dbReference type="GO" id="GO:0003755">
    <property type="term" value="F:peptidyl-prolyl cis-trans isomerase activity"/>
    <property type="evidence" value="ECO:0007669"/>
    <property type="project" value="UniProtKB-KW"/>
</dbReference>
<accession>A0A556U268</accession>
<dbReference type="PANTHER" id="PTHR11328">
    <property type="entry name" value="MAJOR FACILITATOR SUPERFAMILY DOMAIN-CONTAINING PROTEIN"/>
    <property type="match status" value="1"/>
</dbReference>
<dbReference type="GO" id="GO:0008643">
    <property type="term" value="P:carbohydrate transport"/>
    <property type="evidence" value="ECO:0007669"/>
    <property type="project" value="InterPro"/>
</dbReference>
<dbReference type="Proteomes" id="UP000319801">
    <property type="component" value="Unassembled WGS sequence"/>
</dbReference>
<dbReference type="GO" id="GO:0005886">
    <property type="term" value="C:plasma membrane"/>
    <property type="evidence" value="ECO:0007669"/>
    <property type="project" value="TreeGrafter"/>
</dbReference>
<evidence type="ECO:0000313" key="14">
    <source>
        <dbReference type="Proteomes" id="UP000319801"/>
    </source>
</evidence>
<comment type="similarity">
    <text evidence="9">Belongs to the FKBP-type PPIase family. FKBP1 subfamily.</text>
</comment>
<feature type="transmembrane region" description="Helical" evidence="11">
    <location>
        <begin position="245"/>
        <end position="267"/>
    </location>
</feature>
<dbReference type="InterPro" id="IPR046357">
    <property type="entry name" value="PPIase_dom_sf"/>
</dbReference>
<dbReference type="GO" id="GO:0005737">
    <property type="term" value="C:cytoplasm"/>
    <property type="evidence" value="ECO:0007669"/>
    <property type="project" value="UniProtKB-SubCell"/>
</dbReference>
<evidence type="ECO:0000256" key="2">
    <source>
        <dbReference type="ARBA" id="ARBA00004141"/>
    </source>
</evidence>
<dbReference type="SUPFAM" id="SSF54534">
    <property type="entry name" value="FKBP-like"/>
    <property type="match status" value="1"/>
</dbReference>
<keyword evidence="6" id="KW-0963">Cytoplasm</keyword>
<keyword evidence="14" id="KW-1185">Reference proteome</keyword>
<dbReference type="FunFam" id="3.10.50.40:FF:000008">
    <property type="entry name" value="Peptidylprolyl isomerase"/>
    <property type="match status" value="1"/>
</dbReference>
<keyword evidence="8 10" id="KW-0413">Isomerase</keyword>
<evidence type="ECO:0000256" key="3">
    <source>
        <dbReference type="ARBA" id="ARBA00004496"/>
    </source>
</evidence>
<dbReference type="Gene3D" id="3.10.50.40">
    <property type="match status" value="1"/>
</dbReference>
<keyword evidence="11" id="KW-0472">Membrane</keyword>
<comment type="catalytic activity">
    <reaction evidence="1 10">
        <text>[protein]-peptidylproline (omega=180) = [protein]-peptidylproline (omega=0)</text>
        <dbReference type="Rhea" id="RHEA:16237"/>
        <dbReference type="Rhea" id="RHEA-COMP:10747"/>
        <dbReference type="Rhea" id="RHEA-COMP:10748"/>
        <dbReference type="ChEBI" id="CHEBI:83833"/>
        <dbReference type="ChEBI" id="CHEBI:83834"/>
        <dbReference type="EC" id="5.2.1.8"/>
    </reaction>
</comment>
<feature type="transmembrane region" description="Helical" evidence="11">
    <location>
        <begin position="388"/>
        <end position="409"/>
    </location>
</feature>
<evidence type="ECO:0000313" key="13">
    <source>
        <dbReference type="EMBL" id="TSL97339.1"/>
    </source>
</evidence>
<dbReference type="OrthoDB" id="197206at2759"/>
<comment type="caution">
    <text evidence="13">The sequence shown here is derived from an EMBL/GenBank/DDBJ whole genome shotgun (WGS) entry which is preliminary data.</text>
</comment>
<dbReference type="InterPro" id="IPR001179">
    <property type="entry name" value="PPIase_FKBP_dom"/>
</dbReference>
<keyword evidence="11" id="KW-0812">Transmembrane</keyword>
<dbReference type="PANTHER" id="PTHR11328:SF44">
    <property type="entry name" value="SODIUM-DEPENDENT LYSOPHOSPHATIDYLCHOLINE SYMPORTER 1-B"/>
    <property type="match status" value="1"/>
</dbReference>
<keyword evidence="11" id="KW-1133">Transmembrane helix</keyword>